<comment type="function">
    <text evidence="2">One of several proteins that assist in the late maturation steps of the functional core of the 30S ribosomal subunit. Associates with free 30S ribosomal subunits (but not with 30S subunits that are part of 70S ribosomes or polysomes). Required for efficient processing of 16S rRNA. May interact with the 5'-terminal helix region of 16S rRNA.</text>
</comment>
<organism evidence="4 5">
    <name type="scientific">Paenirhodobacter enshiensis</name>
    <dbReference type="NCBI Taxonomy" id="1105367"/>
    <lineage>
        <taxon>Bacteria</taxon>
        <taxon>Pseudomonadati</taxon>
        <taxon>Pseudomonadota</taxon>
        <taxon>Alphaproteobacteria</taxon>
        <taxon>Rhodobacterales</taxon>
        <taxon>Rhodobacter group</taxon>
        <taxon>Paenirhodobacter</taxon>
    </lineage>
</organism>
<keyword evidence="5" id="KW-1185">Reference proteome</keyword>
<comment type="similarity">
    <text evidence="2">Belongs to the RbfA family.</text>
</comment>
<dbReference type="EMBL" id="JFZB01000003">
    <property type="protein sequence ID" value="KFI29747.1"/>
    <property type="molecule type" value="Genomic_DNA"/>
</dbReference>
<dbReference type="AlphaFoldDB" id="A0A086Y647"/>
<evidence type="ECO:0000256" key="2">
    <source>
        <dbReference type="HAMAP-Rule" id="MF_00003"/>
    </source>
</evidence>
<evidence type="ECO:0000313" key="4">
    <source>
        <dbReference type="EMBL" id="KFI29747.1"/>
    </source>
</evidence>
<comment type="subunit">
    <text evidence="2">Monomer. Binds 30S ribosomal subunits, but not 50S ribosomal subunits or 70S ribosomes.</text>
</comment>
<feature type="region of interest" description="Disordered" evidence="3">
    <location>
        <begin position="125"/>
        <end position="147"/>
    </location>
</feature>
<evidence type="ECO:0000313" key="5">
    <source>
        <dbReference type="Proteomes" id="UP000028824"/>
    </source>
</evidence>
<accession>A0A086Y647</accession>
<dbReference type="NCBIfam" id="TIGR00082">
    <property type="entry name" value="rbfA"/>
    <property type="match status" value="1"/>
</dbReference>
<dbReference type="Proteomes" id="UP000028824">
    <property type="component" value="Unassembled WGS sequence"/>
</dbReference>
<dbReference type="SUPFAM" id="SSF89919">
    <property type="entry name" value="Ribosome-binding factor A, RbfA"/>
    <property type="match status" value="1"/>
</dbReference>
<dbReference type="GO" id="GO:0005829">
    <property type="term" value="C:cytosol"/>
    <property type="evidence" value="ECO:0007669"/>
    <property type="project" value="TreeGrafter"/>
</dbReference>
<dbReference type="eggNOG" id="COG0858">
    <property type="taxonomic scope" value="Bacteria"/>
</dbReference>
<dbReference type="InterPro" id="IPR023799">
    <property type="entry name" value="RbfA_dom_sf"/>
</dbReference>
<dbReference type="GO" id="GO:0043024">
    <property type="term" value="F:ribosomal small subunit binding"/>
    <property type="evidence" value="ECO:0007669"/>
    <property type="project" value="TreeGrafter"/>
</dbReference>
<dbReference type="InterPro" id="IPR000238">
    <property type="entry name" value="RbfA"/>
</dbReference>
<name>A0A086Y647_9RHOB</name>
<dbReference type="PANTHER" id="PTHR33515">
    <property type="entry name" value="RIBOSOME-BINDING FACTOR A, CHLOROPLASTIC-RELATED"/>
    <property type="match status" value="1"/>
</dbReference>
<dbReference type="HAMAP" id="MF_00003">
    <property type="entry name" value="RbfA"/>
    <property type="match status" value="1"/>
</dbReference>
<feature type="compositionally biased region" description="Acidic residues" evidence="3">
    <location>
        <begin position="138"/>
        <end position="147"/>
    </location>
</feature>
<keyword evidence="1 2" id="KW-0690">Ribosome biogenesis</keyword>
<dbReference type="OrthoDB" id="9805051at2"/>
<comment type="caution">
    <text evidence="4">The sequence shown here is derived from an EMBL/GenBank/DDBJ whole genome shotgun (WGS) entry which is preliminary data.</text>
</comment>
<keyword evidence="2" id="KW-0963">Cytoplasm</keyword>
<dbReference type="Gene3D" id="3.30.300.20">
    <property type="match status" value="1"/>
</dbReference>
<dbReference type="GO" id="GO:0030490">
    <property type="term" value="P:maturation of SSU-rRNA"/>
    <property type="evidence" value="ECO:0007669"/>
    <property type="project" value="UniProtKB-UniRule"/>
</dbReference>
<dbReference type="STRING" id="1105367.CG50_08935"/>
<sequence>MAKNRFSSGDGPSQRQLRVGELIRRTLSDVLIRAEVHDPDLNKISITVGEVRCSPDLKVATVYVAPLGGTLGGESGQAMLAALRRHSGELRHHVSKGLTTKSTPELRFRLDDTFDRLDETRRMFSDETVQRDIAKRDDDDDDADALG</sequence>
<dbReference type="InterPro" id="IPR015946">
    <property type="entry name" value="KH_dom-like_a/b"/>
</dbReference>
<dbReference type="Pfam" id="PF02033">
    <property type="entry name" value="RBFA"/>
    <property type="match status" value="1"/>
</dbReference>
<gene>
    <name evidence="2" type="primary">rbfA</name>
    <name evidence="4" type="ORF">CG50_08935</name>
</gene>
<dbReference type="RefSeq" id="WP_036634866.1">
    <property type="nucleotide sequence ID" value="NZ_JAYRGJ010000003.1"/>
</dbReference>
<feature type="compositionally biased region" description="Basic and acidic residues" evidence="3">
    <location>
        <begin position="125"/>
        <end position="137"/>
    </location>
</feature>
<dbReference type="NCBIfam" id="NF001802">
    <property type="entry name" value="PRK00521.2-5"/>
    <property type="match status" value="1"/>
</dbReference>
<reference evidence="4 5" key="1">
    <citation type="submission" date="2014-03" db="EMBL/GenBank/DDBJ databases">
        <title>Genome of Paenirhodobacter enshiensis DW2-9.</title>
        <authorList>
            <person name="Wang D."/>
            <person name="Wang G."/>
        </authorList>
    </citation>
    <scope>NUCLEOTIDE SEQUENCE [LARGE SCALE GENOMIC DNA]</scope>
    <source>
        <strain evidence="4 5">DW2-9</strain>
    </source>
</reference>
<protein>
    <recommendedName>
        <fullName evidence="2">Ribosome-binding factor A</fullName>
    </recommendedName>
</protein>
<evidence type="ECO:0000256" key="3">
    <source>
        <dbReference type="SAM" id="MobiDB-lite"/>
    </source>
</evidence>
<dbReference type="PANTHER" id="PTHR33515:SF1">
    <property type="entry name" value="RIBOSOME-BINDING FACTOR A, CHLOROPLASTIC-RELATED"/>
    <property type="match status" value="1"/>
</dbReference>
<proteinExistence type="inferred from homology"/>
<evidence type="ECO:0000256" key="1">
    <source>
        <dbReference type="ARBA" id="ARBA00022517"/>
    </source>
</evidence>
<comment type="subcellular location">
    <subcellularLocation>
        <location evidence="2">Cytoplasm</location>
    </subcellularLocation>
</comment>